<dbReference type="SUPFAM" id="SSF54160">
    <property type="entry name" value="Chromo domain-like"/>
    <property type="match status" value="1"/>
</dbReference>
<dbReference type="PROSITE" id="PS50013">
    <property type="entry name" value="CHROMO_2"/>
    <property type="match status" value="1"/>
</dbReference>
<proteinExistence type="predicted"/>
<evidence type="ECO:0000259" key="1">
    <source>
        <dbReference type="PROSITE" id="PS50013"/>
    </source>
</evidence>
<dbReference type="InterPro" id="IPR016197">
    <property type="entry name" value="Chromo-like_dom_sf"/>
</dbReference>
<dbReference type="SMART" id="SM00298">
    <property type="entry name" value="CHROMO"/>
    <property type="match status" value="1"/>
</dbReference>
<organism evidence="2 3">
    <name type="scientific">Abeliophyllum distichum</name>
    <dbReference type="NCBI Taxonomy" id="126358"/>
    <lineage>
        <taxon>Eukaryota</taxon>
        <taxon>Viridiplantae</taxon>
        <taxon>Streptophyta</taxon>
        <taxon>Embryophyta</taxon>
        <taxon>Tracheophyta</taxon>
        <taxon>Spermatophyta</taxon>
        <taxon>Magnoliopsida</taxon>
        <taxon>eudicotyledons</taxon>
        <taxon>Gunneridae</taxon>
        <taxon>Pentapetalae</taxon>
        <taxon>asterids</taxon>
        <taxon>lamiids</taxon>
        <taxon>Lamiales</taxon>
        <taxon>Oleaceae</taxon>
        <taxon>Forsythieae</taxon>
        <taxon>Abeliophyllum</taxon>
    </lineage>
</organism>
<evidence type="ECO:0000313" key="3">
    <source>
        <dbReference type="Proteomes" id="UP001604336"/>
    </source>
</evidence>
<dbReference type="Pfam" id="PF00385">
    <property type="entry name" value="Chromo"/>
    <property type="match status" value="1"/>
</dbReference>
<dbReference type="InterPro" id="IPR000953">
    <property type="entry name" value="Chromo/chromo_shadow_dom"/>
</dbReference>
<dbReference type="Proteomes" id="UP001604336">
    <property type="component" value="Unassembled WGS sequence"/>
</dbReference>
<protein>
    <recommendedName>
        <fullName evidence="1">Chromo domain-containing protein</fullName>
    </recommendedName>
</protein>
<keyword evidence="3" id="KW-1185">Reference proteome</keyword>
<sequence length="139" mass="16295">MRYKNDADRIQRGFLEFNVGDLVMVKLLDKRHYKYTQTIFANKKDASRNKPKQPTFELKKTGKRVAEVIIDHRVIQTSKKDHQEYLVKWSGCSSSEENTWGRVKDLGAFKPLHEEYHAKMASRMSPNQMGENVRGRSYT</sequence>
<evidence type="ECO:0000313" key="2">
    <source>
        <dbReference type="EMBL" id="KAL2472157.1"/>
    </source>
</evidence>
<dbReference type="EMBL" id="JBFOLK010000012">
    <property type="protein sequence ID" value="KAL2472157.1"/>
    <property type="molecule type" value="Genomic_DNA"/>
</dbReference>
<comment type="caution">
    <text evidence="2">The sequence shown here is derived from an EMBL/GenBank/DDBJ whole genome shotgun (WGS) entry which is preliminary data.</text>
</comment>
<dbReference type="InterPro" id="IPR023780">
    <property type="entry name" value="Chromo_domain"/>
</dbReference>
<dbReference type="AlphaFoldDB" id="A0ABD1Q7H9"/>
<dbReference type="CDD" id="cd00024">
    <property type="entry name" value="CD_CSD"/>
    <property type="match status" value="1"/>
</dbReference>
<name>A0ABD1Q7H9_9LAMI</name>
<gene>
    <name evidence="2" type="ORF">Adt_40293</name>
</gene>
<feature type="domain" description="Chromo" evidence="1">
    <location>
        <begin position="64"/>
        <end position="128"/>
    </location>
</feature>
<dbReference type="Gene3D" id="2.40.50.40">
    <property type="match status" value="1"/>
</dbReference>
<reference evidence="3" key="1">
    <citation type="submission" date="2024-07" db="EMBL/GenBank/DDBJ databases">
        <title>Two chromosome-level genome assemblies of Korean endemic species Abeliophyllum distichum and Forsythia ovata (Oleaceae).</title>
        <authorList>
            <person name="Jang H."/>
        </authorList>
    </citation>
    <scope>NUCLEOTIDE SEQUENCE [LARGE SCALE GENOMIC DNA]</scope>
</reference>
<accession>A0ABD1Q7H9</accession>